<dbReference type="InterPro" id="IPR010905">
    <property type="entry name" value="Glyco_hydro_88"/>
</dbReference>
<dbReference type="AlphaFoldDB" id="A0A074WY33"/>
<evidence type="ECO:0000313" key="4">
    <source>
        <dbReference type="Proteomes" id="UP000027730"/>
    </source>
</evidence>
<dbReference type="Pfam" id="PF07470">
    <property type="entry name" value="Glyco_hydro_88"/>
    <property type="match status" value="1"/>
</dbReference>
<dbReference type="OrthoDB" id="540611at2759"/>
<dbReference type="GO" id="GO:0016798">
    <property type="term" value="F:hydrolase activity, acting on glycosyl bonds"/>
    <property type="evidence" value="ECO:0007669"/>
    <property type="project" value="UniProtKB-KW"/>
</dbReference>
<dbReference type="STRING" id="1043004.A0A074WY33"/>
<evidence type="ECO:0000256" key="2">
    <source>
        <dbReference type="SAM" id="SignalP"/>
    </source>
</evidence>
<dbReference type="HOGENOM" id="CLU_038720_0_0_1"/>
<keyword evidence="1" id="KW-0378">Hydrolase</keyword>
<evidence type="ECO:0000313" key="3">
    <source>
        <dbReference type="EMBL" id="KEQ74652.1"/>
    </source>
</evidence>
<dbReference type="Gene3D" id="1.50.10.10">
    <property type="match status" value="1"/>
</dbReference>
<proteinExistence type="predicted"/>
<feature type="chain" id="PRO_5001701796" evidence="2">
    <location>
        <begin position="20"/>
        <end position="389"/>
    </location>
</feature>
<reference evidence="3 4" key="1">
    <citation type="journal article" date="2014" name="BMC Genomics">
        <title>Genome sequencing of four Aureobasidium pullulans varieties: biotechnological potential, stress tolerance, and description of new species.</title>
        <authorList>
            <person name="Gostin Ar C."/>
            <person name="Ohm R.A."/>
            <person name="Kogej T."/>
            <person name="Sonjak S."/>
            <person name="Turk M."/>
            <person name="Zajc J."/>
            <person name="Zalar P."/>
            <person name="Grube M."/>
            <person name="Sun H."/>
            <person name="Han J."/>
            <person name="Sharma A."/>
            <person name="Chiniquy J."/>
            <person name="Ngan C.Y."/>
            <person name="Lipzen A."/>
            <person name="Barry K."/>
            <person name="Grigoriev I.V."/>
            <person name="Gunde-Cimerman N."/>
        </authorList>
    </citation>
    <scope>NUCLEOTIDE SEQUENCE [LARGE SCALE GENOMIC DNA]</scope>
    <source>
        <strain evidence="3 4">CBS 147.97</strain>
    </source>
</reference>
<keyword evidence="2" id="KW-0732">Signal</keyword>
<evidence type="ECO:0000256" key="1">
    <source>
        <dbReference type="ARBA" id="ARBA00022801"/>
    </source>
</evidence>
<dbReference type="PANTHER" id="PTHR33886">
    <property type="entry name" value="UNSATURATED RHAMNOGALACTURONAN HYDROLASE (EUROFUNG)"/>
    <property type="match status" value="1"/>
</dbReference>
<name>A0A074WY33_9PEZI</name>
<organism evidence="3 4">
    <name type="scientific">Aureobasidium namibiae CBS 147.97</name>
    <dbReference type="NCBI Taxonomy" id="1043004"/>
    <lineage>
        <taxon>Eukaryota</taxon>
        <taxon>Fungi</taxon>
        <taxon>Dikarya</taxon>
        <taxon>Ascomycota</taxon>
        <taxon>Pezizomycotina</taxon>
        <taxon>Dothideomycetes</taxon>
        <taxon>Dothideomycetidae</taxon>
        <taxon>Dothideales</taxon>
        <taxon>Saccotheciaceae</taxon>
        <taxon>Aureobasidium</taxon>
    </lineage>
</organism>
<feature type="signal peptide" evidence="2">
    <location>
        <begin position="1"/>
        <end position="19"/>
    </location>
</feature>
<dbReference type="GO" id="GO:0005975">
    <property type="term" value="P:carbohydrate metabolic process"/>
    <property type="evidence" value="ECO:0007669"/>
    <property type="project" value="InterPro"/>
</dbReference>
<keyword evidence="4" id="KW-1185">Reference proteome</keyword>
<dbReference type="InterPro" id="IPR012341">
    <property type="entry name" value="6hp_glycosidase-like_sf"/>
</dbReference>
<protein>
    <submittedName>
        <fullName evidence="3">Six-hairpin glycosidase</fullName>
    </submittedName>
</protein>
<dbReference type="SUPFAM" id="SSF48208">
    <property type="entry name" value="Six-hairpin glycosidases"/>
    <property type="match status" value="1"/>
</dbReference>
<accession>A0A074WY33</accession>
<dbReference type="PANTHER" id="PTHR33886:SF11">
    <property type="entry name" value="WALL GLYCOSYL HYDROLASE YTER, PUTATIVE (AFU_ORTHOLOGUE AFUA_2G14630)-RELATED"/>
    <property type="match status" value="1"/>
</dbReference>
<sequence length="389" mass="41765">MVTIKLFLLFVTSDIIVQALQCPQSAYGQASAMIASNIVRNQGAAASSSGTGLIELGIFYQAVASAIPLSTNATAAVGLPLDRFSIGTEMMYQYAETGDEALASAISASQDSLAAQPRNDNGGLWYYDNRNNITAYRNLSYTDGMYSYPSFAILNSAANRMQKQLDILSAICDDGTGLWVHGYDALGEHAWANAETGASPSVWGRSLAWYTLGVLNAIETLQSLSSSSSMTLESKIVRSDISLLFINLINAQLVALERGLQINGKYSVWQVVDLPGASINVSKNFVETSASLMTAYSLLRPVRLDIIHNTQLRDRARKAAVGLWENVFETQVNRGGNGTLNLGGTSSIASLSGQSIDAKYYFDRPTVDNSLIGTSAFVLASLELEKLCG</sequence>
<dbReference type="InterPro" id="IPR008928">
    <property type="entry name" value="6-hairpin_glycosidase_sf"/>
</dbReference>
<dbReference type="InterPro" id="IPR052043">
    <property type="entry name" value="PolySaccharide_Degr_Enz"/>
</dbReference>
<gene>
    <name evidence="3" type="ORF">M436DRAFT_71182</name>
</gene>
<dbReference type="RefSeq" id="XP_013429207.1">
    <property type="nucleotide sequence ID" value="XM_013573753.1"/>
</dbReference>
<dbReference type="GeneID" id="25414902"/>
<keyword evidence="3" id="KW-0326">Glycosidase</keyword>
<dbReference type="Proteomes" id="UP000027730">
    <property type="component" value="Unassembled WGS sequence"/>
</dbReference>
<dbReference type="EMBL" id="KL584706">
    <property type="protein sequence ID" value="KEQ74652.1"/>
    <property type="molecule type" value="Genomic_DNA"/>
</dbReference>